<comment type="caution">
    <text evidence="2">The sequence shown here is derived from an EMBL/GenBank/DDBJ whole genome shotgun (WGS) entry which is preliminary data.</text>
</comment>
<feature type="compositionally biased region" description="Low complexity" evidence="1">
    <location>
        <begin position="90"/>
        <end position="105"/>
    </location>
</feature>
<dbReference type="PANTHER" id="PTHR37012">
    <property type="entry name" value="B-ZIP TRANSCRIPTION FACTOR (EUROFUNG)-RELATED"/>
    <property type="match status" value="1"/>
</dbReference>
<feature type="compositionally biased region" description="Polar residues" evidence="1">
    <location>
        <begin position="116"/>
        <end position="131"/>
    </location>
</feature>
<protein>
    <recommendedName>
        <fullName evidence="4">BZIP domain-containing protein</fullName>
    </recommendedName>
</protein>
<accession>A0A1B8A707</accession>
<dbReference type="CDD" id="cd14688">
    <property type="entry name" value="bZIP_YAP"/>
    <property type="match status" value="1"/>
</dbReference>
<evidence type="ECO:0000313" key="3">
    <source>
        <dbReference type="Proteomes" id="UP000091967"/>
    </source>
</evidence>
<reference evidence="2 3" key="1">
    <citation type="submission" date="2016-06" db="EMBL/GenBank/DDBJ databases">
        <title>Living apart together: crosstalk between the core and supernumerary genomes in a fungal plant pathogen.</title>
        <authorList>
            <person name="Vanheule A."/>
            <person name="Audenaert K."/>
            <person name="Warris S."/>
            <person name="Van De Geest H."/>
            <person name="Schijlen E."/>
            <person name="Hofte M."/>
            <person name="De Saeger S."/>
            <person name="Haesaert G."/>
            <person name="Waalwijk C."/>
            <person name="Van Der Lee T."/>
        </authorList>
    </citation>
    <scope>NUCLEOTIDE SEQUENCE [LARGE SCALE GENOMIC DNA]</scope>
    <source>
        <strain evidence="2 3">2516</strain>
    </source>
</reference>
<name>A0A1B8A707_FUSPO</name>
<dbReference type="EMBL" id="LYXU01000108">
    <property type="protein sequence ID" value="OBS16267.1"/>
    <property type="molecule type" value="Genomic_DNA"/>
</dbReference>
<organism evidence="2 3">
    <name type="scientific">Fusarium poae</name>
    <dbReference type="NCBI Taxonomy" id="36050"/>
    <lineage>
        <taxon>Eukaryota</taxon>
        <taxon>Fungi</taxon>
        <taxon>Dikarya</taxon>
        <taxon>Ascomycota</taxon>
        <taxon>Pezizomycotina</taxon>
        <taxon>Sordariomycetes</taxon>
        <taxon>Hypocreomycetidae</taxon>
        <taxon>Hypocreales</taxon>
        <taxon>Nectriaceae</taxon>
        <taxon>Fusarium</taxon>
    </lineage>
</organism>
<dbReference type="Proteomes" id="UP000091967">
    <property type="component" value="Unassembled WGS sequence"/>
</dbReference>
<evidence type="ECO:0000313" key="2">
    <source>
        <dbReference type="EMBL" id="OBS16267.1"/>
    </source>
</evidence>
<dbReference type="AlphaFoldDB" id="A0A1B8A707"/>
<sequence>MYNETSLSTAEARRLKKRELDRKAQRLARQRTKSRIAQLERTVDQLRQSDSNAQVHTLIDELEKVTKERDNLLQVLDFLGSTIRSHLGDSNTSAASTNEASSHTTPRADGPEEPRSSTAPIDATSGTNGSSIMEFPLDTPLTNPFAYNSWMYPVSNGPYSTSMAFDNPILPSSGHVFMNIQPLLPTLPTPAHEDDDAIVPKAAVLCHCSSPTNCASSYHGVKPNIRRAINETHKYNRSTCDWSTID</sequence>
<keyword evidence="3" id="KW-1185">Reference proteome</keyword>
<feature type="region of interest" description="Disordered" evidence="1">
    <location>
        <begin position="88"/>
        <end position="135"/>
    </location>
</feature>
<gene>
    <name evidence="2" type="ORF">FPOA_13060</name>
</gene>
<feature type="region of interest" description="Disordered" evidence="1">
    <location>
        <begin position="1"/>
        <end position="33"/>
    </location>
</feature>
<dbReference type="PANTHER" id="PTHR37012:SF7">
    <property type="entry name" value="B-ZIP TRANSCRIPTION FACTOR (EUROFUNG)-RELATED"/>
    <property type="match status" value="1"/>
</dbReference>
<proteinExistence type="predicted"/>
<evidence type="ECO:0000256" key="1">
    <source>
        <dbReference type="SAM" id="MobiDB-lite"/>
    </source>
</evidence>
<evidence type="ECO:0008006" key="4">
    <source>
        <dbReference type="Google" id="ProtNLM"/>
    </source>
</evidence>